<dbReference type="Gene3D" id="2.170.130.10">
    <property type="entry name" value="TonB-dependent receptor, plug domain"/>
    <property type="match status" value="1"/>
</dbReference>
<dbReference type="SUPFAM" id="SSF49464">
    <property type="entry name" value="Carboxypeptidase regulatory domain-like"/>
    <property type="match status" value="1"/>
</dbReference>
<dbReference type="RefSeq" id="WP_013631543.1">
    <property type="nucleotide sequence ID" value="NC_015177.1"/>
</dbReference>
<name>F0S5W9_PSESL</name>
<reference evidence="12 13" key="1">
    <citation type="journal article" date="2011" name="Stand. Genomic Sci.">
        <title>Complete genome sequence of the gliding, heparinolytic Pedobacter saltans type strain (113).</title>
        <authorList>
            <person name="Liolios K."/>
            <person name="Sikorski J."/>
            <person name="Lu M."/>
            <person name="Nolan M."/>
            <person name="Lapidus A."/>
            <person name="Lucas S."/>
            <person name="Hammon N."/>
            <person name="Deshpande S."/>
            <person name="Cheng J.F."/>
            <person name="Tapia R."/>
            <person name="Han C."/>
            <person name="Goodwin L."/>
            <person name="Pitluck S."/>
            <person name="Huntemann M."/>
            <person name="Ivanova N."/>
            <person name="Pagani I."/>
            <person name="Mavromatis K."/>
            <person name="Ovchinikova G."/>
            <person name="Pati A."/>
            <person name="Chen A."/>
            <person name="Palaniappan K."/>
            <person name="Land M."/>
            <person name="Hauser L."/>
            <person name="Brambilla E.M."/>
            <person name="Kotsyurbenko O."/>
            <person name="Rohde M."/>
            <person name="Tindall B.J."/>
            <person name="Abt B."/>
            <person name="Goker M."/>
            <person name="Detter J.C."/>
            <person name="Woyke T."/>
            <person name="Bristow J."/>
            <person name="Eisen J.A."/>
            <person name="Markowitz V."/>
            <person name="Hugenholtz P."/>
            <person name="Klenk H.P."/>
            <person name="Kyrpides N.C."/>
        </authorList>
    </citation>
    <scope>NUCLEOTIDE SEQUENCE [LARGE SCALE GENOMIC DNA]</scope>
    <source>
        <strain evidence="13">ATCC 51119 / DSM 12145 / JCM 21818 / LMG 10337 / NBRC 100064 / NCIMB 13643</strain>
    </source>
</reference>
<gene>
    <name evidence="12" type="ordered locus">Pedsa_0458</name>
</gene>
<accession>F0S5W9</accession>
<dbReference type="STRING" id="762903.Pedsa_0458"/>
<dbReference type="InterPro" id="IPR012910">
    <property type="entry name" value="Plug_dom"/>
</dbReference>
<dbReference type="InterPro" id="IPR036942">
    <property type="entry name" value="Beta-barrel_TonB_sf"/>
</dbReference>
<evidence type="ECO:0000259" key="11">
    <source>
        <dbReference type="Pfam" id="PF07715"/>
    </source>
</evidence>
<keyword evidence="3 8" id="KW-1134">Transmembrane beta strand</keyword>
<dbReference type="InterPro" id="IPR023997">
    <property type="entry name" value="TonB-dep_OMP_SusC/RagA_CS"/>
</dbReference>
<organism evidence="12 13">
    <name type="scientific">Pseudopedobacter saltans (strain ATCC 51119 / DSM 12145 / JCM 21818 / CCUG 39354 / LMG 10337 / NBRC 100064 / NCIMB 13643)</name>
    <name type="common">Pedobacter saltans</name>
    <dbReference type="NCBI Taxonomy" id="762903"/>
    <lineage>
        <taxon>Bacteria</taxon>
        <taxon>Pseudomonadati</taxon>
        <taxon>Bacteroidota</taxon>
        <taxon>Sphingobacteriia</taxon>
        <taxon>Sphingobacteriales</taxon>
        <taxon>Sphingobacteriaceae</taxon>
        <taxon>Pseudopedobacter</taxon>
    </lineage>
</organism>
<proteinExistence type="inferred from homology"/>
<evidence type="ECO:0000256" key="3">
    <source>
        <dbReference type="ARBA" id="ARBA00022452"/>
    </source>
</evidence>
<dbReference type="SUPFAM" id="SSF56935">
    <property type="entry name" value="Porins"/>
    <property type="match status" value="1"/>
</dbReference>
<evidence type="ECO:0000256" key="4">
    <source>
        <dbReference type="ARBA" id="ARBA00022692"/>
    </source>
</evidence>
<comment type="subcellular location">
    <subcellularLocation>
        <location evidence="1 8">Cell outer membrane</location>
        <topology evidence="1 8">Multi-pass membrane protein</topology>
    </subcellularLocation>
</comment>
<protein>
    <submittedName>
        <fullName evidence="12">TonB-dependent receptor plug</fullName>
    </submittedName>
</protein>
<keyword evidence="4 8" id="KW-0812">Transmembrane</keyword>
<dbReference type="NCBIfam" id="TIGR04057">
    <property type="entry name" value="SusC_RagA_signa"/>
    <property type="match status" value="1"/>
</dbReference>
<evidence type="ECO:0000256" key="2">
    <source>
        <dbReference type="ARBA" id="ARBA00022448"/>
    </source>
</evidence>
<dbReference type="InterPro" id="IPR023996">
    <property type="entry name" value="TonB-dep_OMP_SusC/RagA"/>
</dbReference>
<dbReference type="PROSITE" id="PS52016">
    <property type="entry name" value="TONB_DEPENDENT_REC_3"/>
    <property type="match status" value="1"/>
</dbReference>
<dbReference type="Pfam" id="PF07715">
    <property type="entry name" value="Plug"/>
    <property type="match status" value="1"/>
</dbReference>
<dbReference type="Pfam" id="PF13715">
    <property type="entry name" value="CarbopepD_reg_2"/>
    <property type="match status" value="1"/>
</dbReference>
<dbReference type="FunFam" id="2.170.130.10:FF:000008">
    <property type="entry name" value="SusC/RagA family TonB-linked outer membrane protein"/>
    <property type="match status" value="1"/>
</dbReference>
<evidence type="ECO:0000256" key="8">
    <source>
        <dbReference type="PROSITE-ProRule" id="PRU01360"/>
    </source>
</evidence>
<keyword evidence="13" id="KW-1185">Reference proteome</keyword>
<evidence type="ECO:0000256" key="7">
    <source>
        <dbReference type="ARBA" id="ARBA00023237"/>
    </source>
</evidence>
<evidence type="ECO:0000256" key="1">
    <source>
        <dbReference type="ARBA" id="ARBA00004571"/>
    </source>
</evidence>
<evidence type="ECO:0000259" key="10">
    <source>
        <dbReference type="Pfam" id="PF00593"/>
    </source>
</evidence>
<evidence type="ECO:0000256" key="9">
    <source>
        <dbReference type="RuleBase" id="RU003357"/>
    </source>
</evidence>
<sequence length="1083" mass="119789">MMKKSLFFLLFIQLSVILGFAQSKIISGKVVDEHTGEILAGVSVKIKGTSLITQTNGNGEFKFSPSNEPSNIVLEISYLGYATKSVNFKGDGPITIALREDVSSLNEVVVIGYGTVQRKDLAGAVGSVKGTEIEKTPVTNIAEALTGRIAGVQVTTLDGAPGADVVIRVRGGGSITQDNSPLYIVDGFIVDNINNIATTDIESIDVLKDASSTAIYGARGANGVVIVTTKSPKAGKTSISYNGYSQAKHFPRKLDVLSPYEFTLAQYEYALLRGATSDDMKRFIKYFGVYEDLELYKYQKGTDWQEELFGRPVVSQQHNLSLTGGAEKTKFSFNTTYNKDEGLMPSSGVERFYFNYKMDHEISKKLKLNLAARYSNSVIDGAGTSGGSSVRVSDGVQTRPINGIADNIVIDPNAISVGDDDYEEFIRGLVKPTDLTAQDYRQRVNRDFSLNSALNYSPIKRLDLRTELAATLRNASSKRYWGPLTGESKNVGNNLPLGELTSGTSNTYRWVNTINYRILDNKLHKLGVLAGQELNTTSGSSTFNRAKYFDETLGPEKLFANMALGTSERLETLESRGEDLLSFFGRINYTFNNKYIFYGTLRADGTSKFAPENRWGYFPAASFAWRASDEDFLKDLNVFSDLKLRVSYGEAGNNRIPNDSWRFLFKPTANRPYGAGGNNQVYYNIVNSFLPNPNLKWETTISRNLGFDFGFFKNRLTGTLDIYKNTTKDLIVENEIPPQTGFTSQQINIGQTSNRGLELTLNGTIIHKKDFTLSGTFNIGRNIPKIDKLDGNDIRTVKSNWAGTDLKTDDDYRLITGRTIGLMYGYVSDGYYTTDDFESYNPTTRTYVLKPGVANSGSLLGGIIGIRPGTMKLKDLDGDGSVTADKDRKIIGSAIPKHTGGFGLNATFKSFDISTYFNWVYGNQIYNTGRIQFNMYYRSTFGNMLNTVNYDNRYKYINPNGELVTSLEDLAALNENATIWSPFSMGSASPVFSDDAVEDGSFLRMTYATLGYTLPKNITKKVGISSLRVYGTIYNAFIITNYRGYDPEVTATRSGSYQALTPGVDYSAYPKSRTFTFGLNVNF</sequence>
<evidence type="ECO:0000256" key="6">
    <source>
        <dbReference type="ARBA" id="ARBA00023136"/>
    </source>
</evidence>
<dbReference type="InterPro" id="IPR037066">
    <property type="entry name" value="Plug_dom_sf"/>
</dbReference>
<comment type="similarity">
    <text evidence="8 9">Belongs to the TonB-dependent receptor family.</text>
</comment>
<dbReference type="Proteomes" id="UP000000310">
    <property type="component" value="Chromosome"/>
</dbReference>
<feature type="domain" description="TonB-dependent receptor plug" evidence="11">
    <location>
        <begin position="119"/>
        <end position="224"/>
    </location>
</feature>
<dbReference type="Gene3D" id="2.60.40.1120">
    <property type="entry name" value="Carboxypeptidase-like, regulatory domain"/>
    <property type="match status" value="1"/>
</dbReference>
<dbReference type="Pfam" id="PF00593">
    <property type="entry name" value="TonB_dep_Rec_b-barrel"/>
    <property type="match status" value="1"/>
</dbReference>
<dbReference type="Gene3D" id="2.40.170.20">
    <property type="entry name" value="TonB-dependent receptor, beta-barrel domain"/>
    <property type="match status" value="1"/>
</dbReference>
<dbReference type="eggNOG" id="COG4771">
    <property type="taxonomic scope" value="Bacteria"/>
</dbReference>
<dbReference type="InterPro" id="IPR039426">
    <property type="entry name" value="TonB-dep_rcpt-like"/>
</dbReference>
<feature type="domain" description="TonB-dependent receptor-like beta-barrel" evidence="10">
    <location>
        <begin position="436"/>
        <end position="844"/>
    </location>
</feature>
<dbReference type="EMBL" id="CP002545">
    <property type="protein sequence ID" value="ADY51040.1"/>
    <property type="molecule type" value="Genomic_DNA"/>
</dbReference>
<dbReference type="InterPro" id="IPR008969">
    <property type="entry name" value="CarboxyPept-like_regulatory"/>
</dbReference>
<dbReference type="AlphaFoldDB" id="F0S5W9"/>
<evidence type="ECO:0000313" key="12">
    <source>
        <dbReference type="EMBL" id="ADY51040.1"/>
    </source>
</evidence>
<dbReference type="KEGG" id="psn:Pedsa_0458"/>
<keyword evidence="5 9" id="KW-0798">TonB box</keyword>
<dbReference type="InterPro" id="IPR000531">
    <property type="entry name" value="Beta-barrel_TonB"/>
</dbReference>
<dbReference type="GO" id="GO:0009279">
    <property type="term" value="C:cell outer membrane"/>
    <property type="evidence" value="ECO:0007669"/>
    <property type="project" value="UniProtKB-SubCell"/>
</dbReference>
<dbReference type="eggNOG" id="COG1629">
    <property type="taxonomic scope" value="Bacteria"/>
</dbReference>
<dbReference type="HOGENOM" id="CLU_004317_0_1_10"/>
<evidence type="ECO:0000256" key="5">
    <source>
        <dbReference type="ARBA" id="ARBA00023077"/>
    </source>
</evidence>
<keyword evidence="6 8" id="KW-0472">Membrane</keyword>
<dbReference type="NCBIfam" id="TIGR04056">
    <property type="entry name" value="OMP_RagA_SusC"/>
    <property type="match status" value="1"/>
</dbReference>
<evidence type="ECO:0000313" key="13">
    <source>
        <dbReference type="Proteomes" id="UP000000310"/>
    </source>
</evidence>
<reference evidence="13" key="2">
    <citation type="submission" date="2011-02" db="EMBL/GenBank/DDBJ databases">
        <title>The complete genome of Pedobacter saltans DSM 12145.</title>
        <authorList>
            <consortium name="US DOE Joint Genome Institute (JGI-PGF)"/>
            <person name="Lucas S."/>
            <person name="Copeland A."/>
            <person name="Lapidus A."/>
            <person name="Bruce D."/>
            <person name="Goodwin L."/>
            <person name="Pitluck S."/>
            <person name="Kyrpides N."/>
            <person name="Mavromatis K."/>
            <person name="Pagani I."/>
            <person name="Ivanova N."/>
            <person name="Ovchinnikova G."/>
            <person name="Lu M."/>
            <person name="Detter J.C."/>
            <person name="Han C."/>
            <person name="Land M."/>
            <person name="Hauser L."/>
            <person name="Markowitz V."/>
            <person name="Cheng J.-F."/>
            <person name="Hugenholtz P."/>
            <person name="Woyke T."/>
            <person name="Wu D."/>
            <person name="Tindall B."/>
            <person name="Pomrenke H.G."/>
            <person name="Brambilla E."/>
            <person name="Klenk H.-P."/>
            <person name="Eisen J.A."/>
        </authorList>
    </citation>
    <scope>NUCLEOTIDE SEQUENCE [LARGE SCALE GENOMIC DNA]</scope>
    <source>
        <strain evidence="13">ATCC 51119 / DSM 12145 / JCM 21818 / LMG 10337 / NBRC 100064 / NCIMB 13643</strain>
    </source>
</reference>
<keyword evidence="2 8" id="KW-0813">Transport</keyword>
<keyword evidence="12" id="KW-0675">Receptor</keyword>
<keyword evidence="7 8" id="KW-0998">Cell outer membrane</keyword>